<dbReference type="PROSITE" id="PS50977">
    <property type="entry name" value="HTH_TETR_2"/>
    <property type="match status" value="1"/>
</dbReference>
<comment type="caution">
    <text evidence="4">The sequence shown here is derived from an EMBL/GenBank/DDBJ whole genome shotgun (WGS) entry which is preliminary data.</text>
</comment>
<evidence type="ECO:0000313" key="4">
    <source>
        <dbReference type="EMBL" id="KRL21051.1"/>
    </source>
</evidence>
<reference evidence="4 5" key="1">
    <citation type="journal article" date="2015" name="Genome Announc.">
        <title>Expanding the biotechnology potential of lactobacilli through comparative genomics of 213 strains and associated genera.</title>
        <authorList>
            <person name="Sun Z."/>
            <person name="Harris H.M."/>
            <person name="McCann A."/>
            <person name="Guo C."/>
            <person name="Argimon S."/>
            <person name="Zhang W."/>
            <person name="Yang X."/>
            <person name="Jeffery I.B."/>
            <person name="Cooney J.C."/>
            <person name="Kagawa T.F."/>
            <person name="Liu W."/>
            <person name="Song Y."/>
            <person name="Salvetti E."/>
            <person name="Wrobel A."/>
            <person name="Rasinkangas P."/>
            <person name="Parkhill J."/>
            <person name="Rea M.C."/>
            <person name="O'Sullivan O."/>
            <person name="Ritari J."/>
            <person name="Douillard F.P."/>
            <person name="Paul Ross R."/>
            <person name="Yang R."/>
            <person name="Briner A.E."/>
            <person name="Felis G.E."/>
            <person name="de Vos W.M."/>
            <person name="Barrangou R."/>
            <person name="Klaenhammer T.R."/>
            <person name="Caufield P.W."/>
            <person name="Cui Y."/>
            <person name="Zhang H."/>
            <person name="O'Toole P.W."/>
        </authorList>
    </citation>
    <scope>NUCLEOTIDE SEQUENCE [LARGE SCALE GENOMIC DNA]</scope>
    <source>
        <strain evidence="4 5">DSM 10532</strain>
    </source>
</reference>
<dbReference type="Pfam" id="PF00440">
    <property type="entry name" value="TetR_N"/>
    <property type="match status" value="1"/>
</dbReference>
<dbReference type="OrthoDB" id="9810250at2"/>
<dbReference type="STRING" id="1423748.FC37_GL001531"/>
<evidence type="ECO:0000313" key="5">
    <source>
        <dbReference type="Proteomes" id="UP000051311"/>
    </source>
</evidence>
<sequence>MNMKSLHTQQQIEEALFSLLQKKPYAEISIAEITRKAHVSRTSFYRNYSQKNDVLTLFLANQYKKFIVDINEHKLKTLTKQLIVYLTFFKENPKVMKILLDAGFEGSLLNFQTRYLKKLLGVYHPDLNLPDYAVAYQSGGIYMLLIWWVKQDYQTPLEDLINYAEKHIML</sequence>
<dbReference type="PATRIC" id="fig|1423748.3.peg.1594"/>
<dbReference type="eggNOG" id="COG1309">
    <property type="taxonomic scope" value="Bacteria"/>
</dbReference>
<name>A0A0R1NWM0_9LACO</name>
<dbReference type="RefSeq" id="WP_025005418.1">
    <property type="nucleotide sequence ID" value="NZ_AZEL01000050.1"/>
</dbReference>
<feature type="domain" description="HTH tetR-type" evidence="3">
    <location>
        <begin position="6"/>
        <end position="66"/>
    </location>
</feature>
<dbReference type="PANTHER" id="PTHR43479">
    <property type="entry name" value="ACREF/ENVCD OPERON REPRESSOR-RELATED"/>
    <property type="match status" value="1"/>
</dbReference>
<evidence type="ECO:0000256" key="1">
    <source>
        <dbReference type="ARBA" id="ARBA00023125"/>
    </source>
</evidence>
<keyword evidence="1 2" id="KW-0238">DNA-binding</keyword>
<feature type="DNA-binding region" description="H-T-H motif" evidence="2">
    <location>
        <begin position="29"/>
        <end position="48"/>
    </location>
</feature>
<evidence type="ECO:0000259" key="3">
    <source>
        <dbReference type="PROSITE" id="PS50977"/>
    </source>
</evidence>
<protein>
    <submittedName>
        <fullName evidence="4">ArsR family transcriptional regulator</fullName>
    </submittedName>
</protein>
<dbReference type="SUPFAM" id="SSF46689">
    <property type="entry name" value="Homeodomain-like"/>
    <property type="match status" value="1"/>
</dbReference>
<dbReference type="GO" id="GO:0003677">
    <property type="term" value="F:DNA binding"/>
    <property type="evidence" value="ECO:0007669"/>
    <property type="project" value="UniProtKB-UniRule"/>
</dbReference>
<proteinExistence type="predicted"/>
<gene>
    <name evidence="4" type="ORF">FC37_GL001531</name>
</gene>
<organism evidence="4 5">
    <name type="scientific">Lactobacillus gallinarum DSM 10532 = JCM 2011</name>
    <dbReference type="NCBI Taxonomy" id="1423748"/>
    <lineage>
        <taxon>Bacteria</taxon>
        <taxon>Bacillati</taxon>
        <taxon>Bacillota</taxon>
        <taxon>Bacilli</taxon>
        <taxon>Lactobacillales</taxon>
        <taxon>Lactobacillaceae</taxon>
        <taxon>Lactobacillus</taxon>
    </lineage>
</organism>
<dbReference type="EMBL" id="AZEL01000050">
    <property type="protein sequence ID" value="KRL21051.1"/>
    <property type="molecule type" value="Genomic_DNA"/>
</dbReference>
<evidence type="ECO:0000256" key="2">
    <source>
        <dbReference type="PROSITE-ProRule" id="PRU00335"/>
    </source>
</evidence>
<dbReference type="AlphaFoldDB" id="A0A0R1NWM0"/>
<dbReference type="PANTHER" id="PTHR43479:SF11">
    <property type="entry name" value="ACREF_ENVCD OPERON REPRESSOR-RELATED"/>
    <property type="match status" value="1"/>
</dbReference>
<dbReference type="InterPro" id="IPR009057">
    <property type="entry name" value="Homeodomain-like_sf"/>
</dbReference>
<dbReference type="InterPro" id="IPR050624">
    <property type="entry name" value="HTH-type_Tx_Regulator"/>
</dbReference>
<dbReference type="Gene3D" id="1.10.357.10">
    <property type="entry name" value="Tetracycline Repressor, domain 2"/>
    <property type="match status" value="1"/>
</dbReference>
<dbReference type="InterPro" id="IPR001647">
    <property type="entry name" value="HTH_TetR"/>
</dbReference>
<dbReference type="Proteomes" id="UP000051311">
    <property type="component" value="Unassembled WGS sequence"/>
</dbReference>
<accession>A0A0R1NWM0</accession>